<reference evidence="6" key="1">
    <citation type="submission" date="2020-09" db="EMBL/GenBank/DDBJ databases">
        <title>Bosea spartocytisi sp. nov. a root nodule endophyte of Spartocytisus supranubius in the high mountain ecosystem fo the Teide National Park (Canary Islands, Spain).</title>
        <authorList>
            <person name="Pulido-Suarez L."/>
            <person name="Peix A."/>
            <person name="Igual J.M."/>
            <person name="Socas-Perez N."/>
            <person name="Velazquez E."/>
            <person name="Flores-Felix J.D."/>
            <person name="Leon-Barrios M."/>
        </authorList>
    </citation>
    <scope>NUCLEOTIDE SEQUENCE</scope>
    <source>
        <strain evidence="6">SSUT16</strain>
    </source>
</reference>
<keyword evidence="2" id="KW-0238">DNA-binding</keyword>
<feature type="domain" description="HTH iclR-type" evidence="4">
    <location>
        <begin position="9"/>
        <end position="71"/>
    </location>
</feature>
<keyword evidence="3" id="KW-0804">Transcription</keyword>
<evidence type="ECO:0000256" key="1">
    <source>
        <dbReference type="ARBA" id="ARBA00023015"/>
    </source>
</evidence>
<dbReference type="Pfam" id="PF01614">
    <property type="entry name" value="IclR_C"/>
    <property type="match status" value="1"/>
</dbReference>
<evidence type="ECO:0000313" key="7">
    <source>
        <dbReference type="Proteomes" id="UP000619295"/>
    </source>
</evidence>
<dbReference type="InterPro" id="IPR029016">
    <property type="entry name" value="GAF-like_dom_sf"/>
</dbReference>
<dbReference type="Gene3D" id="3.30.450.40">
    <property type="match status" value="1"/>
</dbReference>
<gene>
    <name evidence="6" type="ORF">IED13_12395</name>
</gene>
<dbReference type="PROSITE" id="PS51077">
    <property type="entry name" value="HTH_ICLR"/>
    <property type="match status" value="1"/>
</dbReference>
<dbReference type="PANTHER" id="PTHR30136:SF35">
    <property type="entry name" value="HTH-TYPE TRANSCRIPTIONAL REGULATOR RV1719"/>
    <property type="match status" value="1"/>
</dbReference>
<dbReference type="Pfam" id="PF09339">
    <property type="entry name" value="HTH_IclR"/>
    <property type="match status" value="1"/>
</dbReference>
<feature type="domain" description="IclR-ED" evidence="5">
    <location>
        <begin position="72"/>
        <end position="255"/>
    </location>
</feature>
<dbReference type="InterPro" id="IPR005471">
    <property type="entry name" value="Tscrpt_reg_IclR_N"/>
</dbReference>
<dbReference type="PANTHER" id="PTHR30136">
    <property type="entry name" value="HELIX-TURN-HELIX TRANSCRIPTIONAL REGULATOR, ICLR FAMILY"/>
    <property type="match status" value="1"/>
</dbReference>
<evidence type="ECO:0000259" key="4">
    <source>
        <dbReference type="PROSITE" id="PS51077"/>
    </source>
</evidence>
<dbReference type="SUPFAM" id="SSF46785">
    <property type="entry name" value="Winged helix' DNA-binding domain"/>
    <property type="match status" value="1"/>
</dbReference>
<dbReference type="GO" id="GO:0045892">
    <property type="term" value="P:negative regulation of DNA-templated transcription"/>
    <property type="evidence" value="ECO:0007669"/>
    <property type="project" value="TreeGrafter"/>
</dbReference>
<dbReference type="SMART" id="SM00346">
    <property type="entry name" value="HTH_ICLR"/>
    <property type="match status" value="1"/>
</dbReference>
<dbReference type="Proteomes" id="UP000619295">
    <property type="component" value="Unassembled WGS sequence"/>
</dbReference>
<name>A0A927ED43_9HYPH</name>
<evidence type="ECO:0000259" key="5">
    <source>
        <dbReference type="PROSITE" id="PS51078"/>
    </source>
</evidence>
<proteinExistence type="predicted"/>
<evidence type="ECO:0000256" key="2">
    <source>
        <dbReference type="ARBA" id="ARBA00023125"/>
    </source>
</evidence>
<accession>A0A927ED43</accession>
<keyword evidence="1" id="KW-0805">Transcription regulation</keyword>
<dbReference type="GO" id="GO:0003677">
    <property type="term" value="F:DNA binding"/>
    <property type="evidence" value="ECO:0007669"/>
    <property type="project" value="UniProtKB-KW"/>
</dbReference>
<dbReference type="InterPro" id="IPR036388">
    <property type="entry name" value="WH-like_DNA-bd_sf"/>
</dbReference>
<dbReference type="AlphaFoldDB" id="A0A927ED43"/>
<protein>
    <submittedName>
        <fullName evidence="6">IclR family transcriptional regulator</fullName>
    </submittedName>
</protein>
<dbReference type="InterPro" id="IPR050707">
    <property type="entry name" value="HTH_MetabolicPath_Reg"/>
</dbReference>
<keyword evidence="7" id="KW-1185">Reference proteome</keyword>
<dbReference type="EMBL" id="JACXWY010000006">
    <property type="protein sequence ID" value="MBD3846499.1"/>
    <property type="molecule type" value="Genomic_DNA"/>
</dbReference>
<comment type="caution">
    <text evidence="6">The sequence shown here is derived from an EMBL/GenBank/DDBJ whole genome shotgun (WGS) entry which is preliminary data.</text>
</comment>
<dbReference type="InterPro" id="IPR014757">
    <property type="entry name" value="Tscrpt_reg_IclR_C"/>
</dbReference>
<dbReference type="SUPFAM" id="SSF55781">
    <property type="entry name" value="GAF domain-like"/>
    <property type="match status" value="1"/>
</dbReference>
<dbReference type="Gene3D" id="1.10.10.10">
    <property type="entry name" value="Winged helix-like DNA-binding domain superfamily/Winged helix DNA-binding domain"/>
    <property type="match status" value="1"/>
</dbReference>
<sequence>MQPAESGSVKSAMRVLDLLEYLRRWNAAQTHTQIAAQLAIPKSSLTQLLKTLVSRGYLDYDPASKGYFLGPAIAALGQRSAETRDLASVAETVLAETARATSETCALNVLKGDVSEVMATASGTHRLHYLMRVGDTAPLYATSGGKALLAHLPAEMRQDYLSRIRLEAITPRTIGSVAALEAEIAEIQRSGIAFVVEEFTPGIAGMARPILNRSGFPLAAVNIALPIARYDEALKQRCLKALDAAVAMIRERIGIA</sequence>
<organism evidence="6 7">
    <name type="scientific">Bosea spartocytisi</name>
    <dbReference type="NCBI Taxonomy" id="2773451"/>
    <lineage>
        <taxon>Bacteria</taxon>
        <taxon>Pseudomonadati</taxon>
        <taxon>Pseudomonadota</taxon>
        <taxon>Alphaproteobacteria</taxon>
        <taxon>Hyphomicrobiales</taxon>
        <taxon>Boseaceae</taxon>
        <taxon>Bosea</taxon>
    </lineage>
</organism>
<evidence type="ECO:0000256" key="3">
    <source>
        <dbReference type="ARBA" id="ARBA00023163"/>
    </source>
</evidence>
<evidence type="ECO:0000313" key="6">
    <source>
        <dbReference type="EMBL" id="MBD3846499.1"/>
    </source>
</evidence>
<dbReference type="GO" id="GO:0003700">
    <property type="term" value="F:DNA-binding transcription factor activity"/>
    <property type="evidence" value="ECO:0007669"/>
    <property type="project" value="TreeGrafter"/>
</dbReference>
<dbReference type="PROSITE" id="PS51078">
    <property type="entry name" value="ICLR_ED"/>
    <property type="match status" value="1"/>
</dbReference>
<dbReference type="InterPro" id="IPR036390">
    <property type="entry name" value="WH_DNA-bd_sf"/>
</dbReference>
<dbReference type="RefSeq" id="WP_038365651.1">
    <property type="nucleotide sequence ID" value="NZ_JACXWY010000006.1"/>
</dbReference>